<feature type="transmembrane region" description="Helical" evidence="6">
    <location>
        <begin position="109"/>
        <end position="134"/>
    </location>
</feature>
<feature type="transmembrane region" description="Helical" evidence="6">
    <location>
        <begin position="346"/>
        <end position="363"/>
    </location>
</feature>
<evidence type="ECO:0000313" key="7">
    <source>
        <dbReference type="EMBL" id="OQR89623.1"/>
    </source>
</evidence>
<comment type="caution">
    <text evidence="7">The sequence shown here is derived from an EMBL/GenBank/DDBJ whole genome shotgun (WGS) entry which is preliminary data.</text>
</comment>
<dbReference type="OrthoDB" id="197206at2759"/>
<dbReference type="InterPro" id="IPR036259">
    <property type="entry name" value="MFS_trans_sf"/>
</dbReference>
<evidence type="ECO:0000256" key="6">
    <source>
        <dbReference type="SAM" id="Phobius"/>
    </source>
</evidence>
<evidence type="ECO:0000256" key="4">
    <source>
        <dbReference type="ARBA" id="ARBA00022989"/>
    </source>
</evidence>
<evidence type="ECO:0000256" key="5">
    <source>
        <dbReference type="ARBA" id="ARBA00023136"/>
    </source>
</evidence>
<feature type="transmembrane region" description="Helical" evidence="6">
    <location>
        <begin position="38"/>
        <end position="56"/>
    </location>
</feature>
<organism evidence="7 8">
    <name type="scientific">Achlya hypogyna</name>
    <name type="common">Oomycete</name>
    <name type="synonym">Protoachlya hypogyna</name>
    <dbReference type="NCBI Taxonomy" id="1202772"/>
    <lineage>
        <taxon>Eukaryota</taxon>
        <taxon>Sar</taxon>
        <taxon>Stramenopiles</taxon>
        <taxon>Oomycota</taxon>
        <taxon>Saprolegniomycetes</taxon>
        <taxon>Saprolegniales</taxon>
        <taxon>Achlyaceae</taxon>
        <taxon>Achlya</taxon>
    </lineage>
</organism>
<feature type="transmembrane region" description="Helical" evidence="6">
    <location>
        <begin position="154"/>
        <end position="173"/>
    </location>
</feature>
<keyword evidence="3 6" id="KW-0812">Transmembrane</keyword>
<dbReference type="PANTHER" id="PTHR19432">
    <property type="entry name" value="SUGAR TRANSPORTER"/>
    <property type="match status" value="1"/>
</dbReference>
<comment type="subcellular location">
    <subcellularLocation>
        <location evidence="1">Membrane</location>
        <topology evidence="1">Multi-pass membrane protein</topology>
    </subcellularLocation>
</comment>
<evidence type="ECO:0000313" key="8">
    <source>
        <dbReference type="Proteomes" id="UP000243579"/>
    </source>
</evidence>
<feature type="transmembrane region" description="Helical" evidence="6">
    <location>
        <begin position="370"/>
        <end position="387"/>
    </location>
</feature>
<protein>
    <submittedName>
        <fullName evidence="7">Glycoside-Pentoside-Hexuronide (GPH):Cation Symporter Family</fullName>
    </submittedName>
</protein>
<name>A0A1V9YVJ4_ACHHY</name>
<keyword evidence="5 6" id="KW-0472">Membrane</keyword>
<dbReference type="Gene3D" id="1.20.1250.20">
    <property type="entry name" value="MFS general substrate transporter like domains"/>
    <property type="match status" value="2"/>
</dbReference>
<dbReference type="GO" id="GO:0016020">
    <property type="term" value="C:membrane"/>
    <property type="evidence" value="ECO:0007669"/>
    <property type="project" value="UniProtKB-SubCell"/>
</dbReference>
<gene>
    <name evidence="7" type="ORF">ACHHYP_06173</name>
</gene>
<feature type="transmembrane region" description="Helical" evidence="6">
    <location>
        <begin position="76"/>
        <end position="97"/>
    </location>
</feature>
<feature type="transmembrane region" description="Helical" evidence="6">
    <location>
        <begin position="393"/>
        <end position="416"/>
    </location>
</feature>
<dbReference type="SUPFAM" id="SSF103473">
    <property type="entry name" value="MFS general substrate transporter"/>
    <property type="match status" value="1"/>
</dbReference>
<dbReference type="Proteomes" id="UP000243579">
    <property type="component" value="Unassembled WGS sequence"/>
</dbReference>
<reference evidence="7 8" key="1">
    <citation type="journal article" date="2014" name="Genome Biol. Evol.">
        <title>The secreted proteins of Achlya hypogyna and Thraustotheca clavata identify the ancestral oomycete secretome and reveal gene acquisitions by horizontal gene transfer.</title>
        <authorList>
            <person name="Misner I."/>
            <person name="Blouin N."/>
            <person name="Leonard G."/>
            <person name="Richards T.A."/>
            <person name="Lane C.E."/>
        </authorList>
    </citation>
    <scope>NUCLEOTIDE SEQUENCE [LARGE SCALE GENOMIC DNA]</scope>
    <source>
        <strain evidence="7 8">ATCC 48635</strain>
    </source>
</reference>
<evidence type="ECO:0000256" key="3">
    <source>
        <dbReference type="ARBA" id="ARBA00022692"/>
    </source>
</evidence>
<feature type="transmembrane region" description="Helical" evidence="6">
    <location>
        <begin position="221"/>
        <end position="243"/>
    </location>
</feature>
<keyword evidence="8" id="KW-1185">Reference proteome</keyword>
<dbReference type="AlphaFoldDB" id="A0A1V9YVJ4"/>
<keyword evidence="2" id="KW-0813">Transport</keyword>
<feature type="transmembrane region" description="Helical" evidence="6">
    <location>
        <begin position="194"/>
        <end position="215"/>
    </location>
</feature>
<sequence>MSNLEDPKEAVYNAVVVTPKNEGDEAQISKPVESCSTAFLFLLCCPKMALNVAWAAQWAALGPLLQILISSSWVQIVQLVGPISGLLIAPSIGVLSDNCSSKYGRRRPFLFWGALMSCLCWLVMMFCTDIGEALGDTPGHLLDTLPQEQVTRKWTTVFVILTYIWMDITLNLTQTPLNLLIADFAGERQVTASSLGNAYSIAGSFVVSGYIMAFGPAHESVKPFMCLLIAVMLITAGAVLYFVKEKVFVPIQEVSKAQEIKDAFAAVWTGIRLLPKTLAVYCAIIVLVQYGFTAYMGAKGQYFGLVVKGGESAGADKCGHDGNPACSEAQNNYNDGVRLAGGSTDTIYNCVSLLYLAVLPYLVRKYGVKKVITVSIIPQIFLIVMAYCKVVAIDMIIVIACAFTQNTLLSLFMATIIHVIGSEESSGLGLFAGALNSAYCCGQFLNFIFSSILVTSSMGYALPILVGGILSALGFLVSLFFFKIELYST</sequence>
<proteinExistence type="predicted"/>
<accession>A0A1V9YVJ4</accession>
<keyword evidence="4 6" id="KW-1133">Transmembrane helix</keyword>
<feature type="transmembrane region" description="Helical" evidence="6">
    <location>
        <begin position="460"/>
        <end position="482"/>
    </location>
</feature>
<feature type="transmembrane region" description="Helical" evidence="6">
    <location>
        <begin position="428"/>
        <end position="454"/>
    </location>
</feature>
<dbReference type="EMBL" id="JNBR01000775">
    <property type="protein sequence ID" value="OQR89623.1"/>
    <property type="molecule type" value="Genomic_DNA"/>
</dbReference>
<dbReference type="Pfam" id="PF13347">
    <property type="entry name" value="MFS_2"/>
    <property type="match status" value="1"/>
</dbReference>
<evidence type="ECO:0000256" key="1">
    <source>
        <dbReference type="ARBA" id="ARBA00004141"/>
    </source>
</evidence>
<dbReference type="PANTHER" id="PTHR19432:SF26">
    <property type="entry name" value="MAJOR FACILITATOR SUPERFAMILY (MFS) PROFILE DOMAIN-CONTAINING PROTEIN"/>
    <property type="match status" value="1"/>
</dbReference>
<dbReference type="GO" id="GO:0008506">
    <property type="term" value="F:sucrose:proton symporter activity"/>
    <property type="evidence" value="ECO:0007669"/>
    <property type="project" value="TreeGrafter"/>
</dbReference>
<evidence type="ECO:0000256" key="2">
    <source>
        <dbReference type="ARBA" id="ARBA00022448"/>
    </source>
</evidence>
<feature type="transmembrane region" description="Helical" evidence="6">
    <location>
        <begin position="278"/>
        <end position="298"/>
    </location>
</feature>